<dbReference type="SUPFAM" id="SSF53474">
    <property type="entry name" value="alpha/beta-Hydrolases"/>
    <property type="match status" value="1"/>
</dbReference>
<feature type="domain" description="AB hydrolase-1" evidence="2">
    <location>
        <begin position="63"/>
        <end position="199"/>
    </location>
</feature>
<organism evidence="3 4">
    <name type="scientific">Blastopirellula retiformator</name>
    <dbReference type="NCBI Taxonomy" id="2527970"/>
    <lineage>
        <taxon>Bacteria</taxon>
        <taxon>Pseudomonadati</taxon>
        <taxon>Planctomycetota</taxon>
        <taxon>Planctomycetia</taxon>
        <taxon>Pirellulales</taxon>
        <taxon>Pirellulaceae</taxon>
        <taxon>Blastopirellula</taxon>
    </lineage>
</organism>
<dbReference type="Pfam" id="PF00561">
    <property type="entry name" value="Abhydrolase_1"/>
    <property type="match status" value="1"/>
</dbReference>
<dbReference type="EMBL" id="SJPF01000004">
    <property type="protein sequence ID" value="TWT31611.1"/>
    <property type="molecule type" value="Genomic_DNA"/>
</dbReference>
<keyword evidence="4" id="KW-1185">Reference proteome</keyword>
<keyword evidence="1" id="KW-0732">Signal</keyword>
<dbReference type="GO" id="GO:0016787">
    <property type="term" value="F:hydrolase activity"/>
    <property type="evidence" value="ECO:0007669"/>
    <property type="project" value="UniProtKB-KW"/>
</dbReference>
<dbReference type="InterPro" id="IPR000073">
    <property type="entry name" value="AB_hydrolase_1"/>
</dbReference>
<name>A0A5C5UZH1_9BACT</name>
<proteinExistence type="predicted"/>
<evidence type="ECO:0000313" key="4">
    <source>
        <dbReference type="Proteomes" id="UP000318878"/>
    </source>
</evidence>
<comment type="caution">
    <text evidence="3">The sequence shown here is derived from an EMBL/GenBank/DDBJ whole genome shotgun (WGS) entry which is preliminary data.</text>
</comment>
<protein>
    <submittedName>
        <fullName evidence="3">Alpha/beta hydrolase family protein</fullName>
    </submittedName>
</protein>
<dbReference type="InterPro" id="IPR029058">
    <property type="entry name" value="AB_hydrolase_fold"/>
</dbReference>
<accession>A0A5C5UZH1</accession>
<reference evidence="3 4" key="1">
    <citation type="submission" date="2019-02" db="EMBL/GenBank/DDBJ databases">
        <title>Deep-cultivation of Planctomycetes and their phenomic and genomic characterization uncovers novel biology.</title>
        <authorList>
            <person name="Wiegand S."/>
            <person name="Jogler M."/>
            <person name="Boedeker C."/>
            <person name="Pinto D."/>
            <person name="Vollmers J."/>
            <person name="Rivas-Marin E."/>
            <person name="Kohn T."/>
            <person name="Peeters S.H."/>
            <person name="Heuer A."/>
            <person name="Rast P."/>
            <person name="Oberbeckmann S."/>
            <person name="Bunk B."/>
            <person name="Jeske O."/>
            <person name="Meyerdierks A."/>
            <person name="Storesund J.E."/>
            <person name="Kallscheuer N."/>
            <person name="Luecker S."/>
            <person name="Lage O.M."/>
            <person name="Pohl T."/>
            <person name="Merkel B.J."/>
            <person name="Hornburger P."/>
            <person name="Mueller R.-W."/>
            <person name="Bruemmer F."/>
            <person name="Labrenz M."/>
            <person name="Spormann A.M."/>
            <person name="Op Den Camp H."/>
            <person name="Overmann J."/>
            <person name="Amann R."/>
            <person name="Jetten M.S.M."/>
            <person name="Mascher T."/>
            <person name="Medema M.H."/>
            <person name="Devos D.P."/>
            <person name="Kaster A.-K."/>
            <person name="Ovreas L."/>
            <person name="Rohde M."/>
            <person name="Galperin M.Y."/>
            <person name="Jogler C."/>
        </authorList>
    </citation>
    <scope>NUCLEOTIDE SEQUENCE [LARGE SCALE GENOMIC DNA]</scope>
    <source>
        <strain evidence="3 4">Enr8</strain>
    </source>
</reference>
<feature type="signal peptide" evidence="1">
    <location>
        <begin position="1"/>
        <end position="22"/>
    </location>
</feature>
<evidence type="ECO:0000259" key="2">
    <source>
        <dbReference type="Pfam" id="PF00561"/>
    </source>
</evidence>
<evidence type="ECO:0000313" key="3">
    <source>
        <dbReference type="EMBL" id="TWT31611.1"/>
    </source>
</evidence>
<evidence type="ECO:0000256" key="1">
    <source>
        <dbReference type="SAM" id="SignalP"/>
    </source>
</evidence>
<dbReference type="AlphaFoldDB" id="A0A5C5UZH1"/>
<sequence precursor="true">MLRTQSFAAMALVLSFAVLSHAQAPAGAKGKIPPPENVSLMTKDGVPLRAIYFPSPKEKKAVPVIMLHGWEGKKEDVAGLAGVLQKQEGYAVIVPDLRGHGASEWTVQLNDRVSKTIKPDDMKRQQMALFMNEDMEAIKRFLMEQNNEGKLNIELLTIVAADDFSSVLAANWAAKDWSWPILAGLKQGQDVKALVLVSPDTSFKGFSATQAFNHPSLQTKVSIMLVASKDSRGYSDAKQIEKQLARGRLNPTAEGRDLFLAGKDGNAKGTALLMNPAYNVLRDIKYLIDNRVIARGDEFPWTDRSSPLSK</sequence>
<feature type="chain" id="PRO_5022759748" evidence="1">
    <location>
        <begin position="23"/>
        <end position="310"/>
    </location>
</feature>
<keyword evidence="3" id="KW-0378">Hydrolase</keyword>
<dbReference type="Proteomes" id="UP000318878">
    <property type="component" value="Unassembled WGS sequence"/>
</dbReference>
<dbReference type="Gene3D" id="3.40.50.1820">
    <property type="entry name" value="alpha/beta hydrolase"/>
    <property type="match status" value="1"/>
</dbReference>
<gene>
    <name evidence="3" type="ORF">Enr8_35330</name>
</gene>